<proteinExistence type="predicted"/>
<feature type="region of interest" description="Disordered" evidence="1">
    <location>
        <begin position="88"/>
        <end position="117"/>
    </location>
</feature>
<feature type="compositionally biased region" description="Basic and acidic residues" evidence="1">
    <location>
        <begin position="88"/>
        <end position="101"/>
    </location>
</feature>
<feature type="domain" description="RGS" evidence="3">
    <location>
        <begin position="42"/>
        <end position="202"/>
    </location>
</feature>
<dbReference type="PANTHER" id="PTHR39466">
    <property type="entry name" value="RGS DOMAIN-CONTAINING PROTEIN"/>
    <property type="match status" value="1"/>
</dbReference>
<dbReference type="Gene3D" id="1.10.167.10">
    <property type="entry name" value="Regulator of G-protein Signalling 4, domain 2"/>
    <property type="match status" value="1"/>
</dbReference>
<feature type="transmembrane region" description="Helical" evidence="2">
    <location>
        <begin position="348"/>
        <end position="369"/>
    </location>
</feature>
<keyword evidence="5" id="KW-1185">Reference proteome</keyword>
<evidence type="ECO:0000259" key="3">
    <source>
        <dbReference type="PROSITE" id="PS50132"/>
    </source>
</evidence>
<dbReference type="PROSITE" id="PS50132">
    <property type="entry name" value="RGS"/>
    <property type="match status" value="1"/>
</dbReference>
<evidence type="ECO:0000313" key="4">
    <source>
        <dbReference type="EMBL" id="KAG2210678.1"/>
    </source>
</evidence>
<dbReference type="OrthoDB" id="3232309at2759"/>
<gene>
    <name evidence="4" type="ORF">INT46_008061</name>
</gene>
<evidence type="ECO:0000256" key="1">
    <source>
        <dbReference type="SAM" id="MobiDB-lite"/>
    </source>
</evidence>
<dbReference type="InterPro" id="IPR044926">
    <property type="entry name" value="RGS_subdomain_2"/>
</dbReference>
<dbReference type="EMBL" id="JAEPRC010000078">
    <property type="protein sequence ID" value="KAG2210678.1"/>
    <property type="molecule type" value="Genomic_DNA"/>
</dbReference>
<feature type="transmembrane region" description="Helical" evidence="2">
    <location>
        <begin position="211"/>
        <end position="236"/>
    </location>
</feature>
<dbReference type="AlphaFoldDB" id="A0A8H7RHH3"/>
<feature type="transmembrane region" description="Helical" evidence="2">
    <location>
        <begin position="248"/>
        <end position="266"/>
    </location>
</feature>
<organism evidence="4 5">
    <name type="scientific">Mucor plumbeus</name>
    <dbReference type="NCBI Taxonomy" id="97098"/>
    <lineage>
        <taxon>Eukaryota</taxon>
        <taxon>Fungi</taxon>
        <taxon>Fungi incertae sedis</taxon>
        <taxon>Mucoromycota</taxon>
        <taxon>Mucoromycotina</taxon>
        <taxon>Mucoromycetes</taxon>
        <taxon>Mucorales</taxon>
        <taxon>Mucorineae</taxon>
        <taxon>Mucoraceae</taxon>
        <taxon>Mucor</taxon>
    </lineage>
</organism>
<sequence length="383" mass="45184">MPPQELTPSNSYSIFRDWDKSMKRWFTNGYKTELKNVHIDHVLNGTTCQPISLKEFQFFLQNKEHSAENLDFYFWYLGYKKRFEKLTDDEKAKSLPPKERPSPGVIYNNPKEPAAATKNDKQVAEEMEKQDQLVDQQPFREEINAIALTFFHEDSFKELNLDSYLSRYVTYYSQQTTHPDIFEEAHQHIYNILKTSSFPSFIHHGTQNIRYTFYVIEWAGVIFNFLHIPVILYYTYSHYMSRWYRLSLFWFSFFGSTSVLSGRAGFCTIRGFANFRQVPLYEFSEYKVERGSVEKFIKNGPVGLPLKHQEQSDSEQDQDKNEKRKKKKKQSLTEILDPEVLKYGRQMWWHIVIAGIIFSTIITIVGVSITNEYDIPPSPPKPV</sequence>
<dbReference type="PANTHER" id="PTHR39466:SF1">
    <property type="entry name" value="RGS DOMAIN-CONTAINING PROTEIN"/>
    <property type="match status" value="1"/>
</dbReference>
<dbReference type="Proteomes" id="UP000650833">
    <property type="component" value="Unassembled WGS sequence"/>
</dbReference>
<protein>
    <recommendedName>
        <fullName evidence="3">RGS domain-containing protein</fullName>
    </recommendedName>
</protein>
<comment type="caution">
    <text evidence="4">The sequence shown here is derived from an EMBL/GenBank/DDBJ whole genome shotgun (WGS) entry which is preliminary data.</text>
</comment>
<reference evidence="4" key="1">
    <citation type="submission" date="2020-12" db="EMBL/GenBank/DDBJ databases">
        <title>Metabolic potential, ecology and presence of endohyphal bacteria is reflected in genomic diversity of Mucoromycotina.</title>
        <authorList>
            <person name="Muszewska A."/>
            <person name="Okrasinska A."/>
            <person name="Steczkiewicz K."/>
            <person name="Drgas O."/>
            <person name="Orlowska M."/>
            <person name="Perlinska-Lenart U."/>
            <person name="Aleksandrzak-Piekarczyk T."/>
            <person name="Szatraj K."/>
            <person name="Zielenkiewicz U."/>
            <person name="Pilsyk S."/>
            <person name="Malc E."/>
            <person name="Mieczkowski P."/>
            <person name="Kruszewska J.S."/>
            <person name="Biernat P."/>
            <person name="Pawlowska J."/>
        </authorList>
    </citation>
    <scope>NUCLEOTIDE SEQUENCE</scope>
    <source>
        <strain evidence="4">CBS 226.32</strain>
    </source>
</reference>
<feature type="region of interest" description="Disordered" evidence="1">
    <location>
        <begin position="302"/>
        <end position="330"/>
    </location>
</feature>
<keyword evidence="2" id="KW-0472">Membrane</keyword>
<accession>A0A8H7RHH3</accession>
<dbReference type="InterPro" id="IPR036305">
    <property type="entry name" value="RGS_sf"/>
</dbReference>
<evidence type="ECO:0000313" key="5">
    <source>
        <dbReference type="Proteomes" id="UP000650833"/>
    </source>
</evidence>
<keyword evidence="2" id="KW-1133">Transmembrane helix</keyword>
<dbReference type="InterPro" id="IPR016137">
    <property type="entry name" value="RGS"/>
</dbReference>
<feature type="compositionally biased region" description="Basic and acidic residues" evidence="1">
    <location>
        <begin position="307"/>
        <end position="322"/>
    </location>
</feature>
<evidence type="ECO:0000256" key="2">
    <source>
        <dbReference type="SAM" id="Phobius"/>
    </source>
</evidence>
<keyword evidence="2" id="KW-0812">Transmembrane</keyword>
<dbReference type="SUPFAM" id="SSF48097">
    <property type="entry name" value="Regulator of G-protein signaling, RGS"/>
    <property type="match status" value="1"/>
</dbReference>
<name>A0A8H7RHH3_9FUNG</name>
<dbReference type="Pfam" id="PF00615">
    <property type="entry name" value="RGS"/>
    <property type="match status" value="1"/>
</dbReference>